<dbReference type="EMBL" id="BPLR01014808">
    <property type="protein sequence ID" value="GIY71442.1"/>
    <property type="molecule type" value="Genomic_DNA"/>
</dbReference>
<gene>
    <name evidence="1" type="ORF">CEXT_406581</name>
</gene>
<dbReference type="AlphaFoldDB" id="A0AAV4VMI0"/>
<accession>A0AAV4VMI0</accession>
<reference evidence="1 2" key="1">
    <citation type="submission" date="2021-06" db="EMBL/GenBank/DDBJ databases">
        <title>Caerostris extrusa draft genome.</title>
        <authorList>
            <person name="Kono N."/>
            <person name="Arakawa K."/>
        </authorList>
    </citation>
    <scope>NUCLEOTIDE SEQUENCE [LARGE SCALE GENOMIC DNA]</scope>
</reference>
<evidence type="ECO:0000313" key="2">
    <source>
        <dbReference type="Proteomes" id="UP001054945"/>
    </source>
</evidence>
<proteinExistence type="predicted"/>
<name>A0AAV4VMI0_CAEEX</name>
<sequence length="143" mass="16001">MIPLSQSIIFRHATSDIADTKTYELWQMFNPEIFLLPQVSSWIVQDQRIPPVLHHRVVANQVKSSASKSQWTINMTDLVFQKTAIKDTDSNPINLTALHYYSPLGTPFKTTKLPRIPGCALAQSSSTNAEGYGNLDQGLSTLR</sequence>
<dbReference type="Proteomes" id="UP001054945">
    <property type="component" value="Unassembled WGS sequence"/>
</dbReference>
<protein>
    <submittedName>
        <fullName evidence="1">Uncharacterized protein</fullName>
    </submittedName>
</protein>
<evidence type="ECO:0000313" key="1">
    <source>
        <dbReference type="EMBL" id="GIY71442.1"/>
    </source>
</evidence>
<comment type="caution">
    <text evidence="1">The sequence shown here is derived from an EMBL/GenBank/DDBJ whole genome shotgun (WGS) entry which is preliminary data.</text>
</comment>
<organism evidence="1 2">
    <name type="scientific">Caerostris extrusa</name>
    <name type="common">Bark spider</name>
    <name type="synonym">Caerostris bankana</name>
    <dbReference type="NCBI Taxonomy" id="172846"/>
    <lineage>
        <taxon>Eukaryota</taxon>
        <taxon>Metazoa</taxon>
        <taxon>Ecdysozoa</taxon>
        <taxon>Arthropoda</taxon>
        <taxon>Chelicerata</taxon>
        <taxon>Arachnida</taxon>
        <taxon>Araneae</taxon>
        <taxon>Araneomorphae</taxon>
        <taxon>Entelegynae</taxon>
        <taxon>Araneoidea</taxon>
        <taxon>Araneidae</taxon>
        <taxon>Caerostris</taxon>
    </lineage>
</organism>
<keyword evidence="2" id="KW-1185">Reference proteome</keyword>